<dbReference type="Pfam" id="PF21091">
    <property type="entry name" value="SPT16_C"/>
    <property type="match status" value="1"/>
</dbReference>
<dbReference type="InterPro" id="IPR056595">
    <property type="entry name" value="Fact-SPT16_PH"/>
</dbReference>
<dbReference type="Pfam" id="PF08644">
    <property type="entry name" value="SPT16"/>
    <property type="match status" value="1"/>
</dbReference>
<dbReference type="PANTHER" id="PTHR13980">
    <property type="entry name" value="CDC68 RELATED"/>
    <property type="match status" value="1"/>
</dbReference>
<dbReference type="InterPro" id="IPR000994">
    <property type="entry name" value="Pept_M24"/>
</dbReference>
<keyword evidence="7 10" id="KW-0804">Transcription</keyword>
<dbReference type="InterPro" id="IPR029149">
    <property type="entry name" value="Creatin/AminoP/Spt16_N"/>
</dbReference>
<dbReference type="InterPro" id="IPR011993">
    <property type="entry name" value="PH-like_dom_sf"/>
</dbReference>
<proteinExistence type="inferred from homology"/>
<evidence type="ECO:0000256" key="3">
    <source>
        <dbReference type="ARBA" id="ARBA00022705"/>
    </source>
</evidence>
<dbReference type="Pfam" id="PF14826">
    <property type="entry name" value="FACT-Spt16_Nlob"/>
    <property type="match status" value="1"/>
</dbReference>
<dbReference type="Gene3D" id="2.30.29.30">
    <property type="entry name" value="Pleckstrin-homology domain (PH domain)/Phosphotyrosine-binding domain (PTB)"/>
    <property type="match status" value="1"/>
</dbReference>
<dbReference type="InterPro" id="IPR040258">
    <property type="entry name" value="Spt16"/>
</dbReference>
<evidence type="ECO:0000256" key="5">
    <source>
        <dbReference type="ARBA" id="ARBA00023015"/>
    </source>
</evidence>
<evidence type="ECO:0000259" key="12">
    <source>
        <dbReference type="SMART" id="SM01285"/>
    </source>
</evidence>
<dbReference type="GO" id="GO:0006368">
    <property type="term" value="P:transcription elongation by RNA polymerase II"/>
    <property type="evidence" value="ECO:0007669"/>
    <property type="project" value="TreeGrafter"/>
</dbReference>
<evidence type="ECO:0000256" key="10">
    <source>
        <dbReference type="RuleBase" id="RU367052"/>
    </source>
</evidence>
<comment type="similarity">
    <text evidence="1 10">Belongs to the peptidase M24 family. SPT16 subfamily.</text>
</comment>
<reference evidence="15 16" key="1">
    <citation type="journal article" date="2018" name="MBio">
        <title>Comparative Genomics Reveals the Core Gene Toolbox for the Fungus-Insect Symbiosis.</title>
        <authorList>
            <person name="Wang Y."/>
            <person name="Stata M."/>
            <person name="Wang W."/>
            <person name="Stajich J.E."/>
            <person name="White M.M."/>
            <person name="Moncalvo J.M."/>
        </authorList>
    </citation>
    <scope>NUCLEOTIDE SEQUENCE [LARGE SCALE GENOMIC DNA]</scope>
    <source>
        <strain evidence="15 16">AUS-126-30</strain>
    </source>
</reference>
<evidence type="ECO:0000256" key="8">
    <source>
        <dbReference type="ARBA" id="ARBA00023204"/>
    </source>
</evidence>
<comment type="function">
    <text evidence="10">Component of the FACT complex, a general chromatin factor that acts to reorganize nucleosomes. The FACT complex is involved in multiple processes that require DNA as a template such as mRNA elongation, DNA replication and DNA repair. During transcription elongation the FACT complex acts as a histone chaperone that both destabilizes and restores nucleosomal structure. It facilitates the passage of RNA polymerase II and transcription by promoting the dissociation of one histone H2A-H2B dimer from the nucleosome, then subsequently promotes the reestablishment of the nucleosome following the passage of RNA polymerase II.</text>
</comment>
<dbReference type="GO" id="GO:0010468">
    <property type="term" value="P:regulation of gene expression"/>
    <property type="evidence" value="ECO:0007669"/>
    <property type="project" value="UniProtKB-ARBA"/>
</dbReference>
<dbReference type="FunFam" id="2.30.29.210:FF:000001">
    <property type="entry name" value="FACT complex subunit spt16"/>
    <property type="match status" value="1"/>
</dbReference>
<keyword evidence="8 10" id="KW-0234">DNA repair</keyword>
<evidence type="ECO:0000259" key="13">
    <source>
        <dbReference type="SMART" id="SM01286"/>
    </source>
</evidence>
<feature type="domain" description="Histone chaperone RTT106/FACT complex subunit SPT16-like middle" evidence="14">
    <location>
        <begin position="772"/>
        <end position="862"/>
    </location>
</feature>
<feature type="domain" description="FACT complex subunit SPT16 N-terminal lobe" evidence="12">
    <location>
        <begin position="6"/>
        <end position="169"/>
    </location>
</feature>
<dbReference type="Pfam" id="PF24824">
    <property type="entry name" value="PH_SPT16"/>
    <property type="match status" value="1"/>
</dbReference>
<name>A0A2U1J9Q3_SMIAN</name>
<dbReference type="EMBL" id="MBFU01000136">
    <property type="protein sequence ID" value="PWA01749.1"/>
    <property type="molecule type" value="Genomic_DNA"/>
</dbReference>
<dbReference type="InterPro" id="IPR048969">
    <property type="entry name" value="FACT_SPT16_C"/>
</dbReference>
<evidence type="ECO:0000256" key="11">
    <source>
        <dbReference type="SAM" id="MobiDB-lite"/>
    </source>
</evidence>
<feature type="domain" description="FACT complex subunit SPT16 middle" evidence="13">
    <location>
        <begin position="547"/>
        <end position="697"/>
    </location>
</feature>
<comment type="subunit">
    <text evidence="10">Component of the FACT complex.</text>
</comment>
<keyword evidence="6" id="KW-0175">Coiled coil</keyword>
<feature type="region of interest" description="Disordered" evidence="11">
    <location>
        <begin position="891"/>
        <end position="989"/>
    </location>
</feature>
<dbReference type="InterPro" id="IPR029148">
    <property type="entry name" value="FACT-SPT16_Nlobe"/>
</dbReference>
<dbReference type="GO" id="GO:0035101">
    <property type="term" value="C:FACT complex"/>
    <property type="evidence" value="ECO:0007669"/>
    <property type="project" value="UniProtKB-UniRule"/>
</dbReference>
<feature type="region of interest" description="Disordered" evidence="11">
    <location>
        <begin position="444"/>
        <end position="501"/>
    </location>
</feature>
<sequence length="989" mass="113021">MSEIVIDSSRFNKRIKKLLDSWKDSKNEFSKFEDLDAIILLPGDQKDEEPYTKTKALQNWLFGYEFPRTLMVFTKTTLYFAASSKKAQILEGIKPQGELKIKVFKVGKLPKENEPILESILENISKLKSTPKIGKFLKEKPQGKFVDEWENCIKKINFRAEDIDISPGVGAVLSLRDSNEMESVRFACDVSSKIMSEYFIDTMADFVGSGVDITHDQFSEKIGDALWDPKVRRKAKIPEKATEDDTEWCFNPIVQSGGAYNLSVSAVSDEQNLHPGVIICSLGIRYQTYCSVIARTFLIDSNKDQEKNYLFLIKLQKHVLSCIKPDVQFSKVYNDAVQYIEEKRPDLRDHFVKNIGFVTGIEFRDSTFVLSPKCKEVVKEGMVICLSLGFQKLVNPKPDNSKNKNYALLVSDNVIVKSDGCEVITNCSTQINDICFYFNEDKNENSKSQKNGSRDNDKKGSNGRTSTRKSAVLASKFRSENAEEEESQLAKRRKHQKELAEKLNSEGIRRFAAQEGDGDAQEQHALKKFESYKRETALPREVGRLKIVVDERADSIILPINGLAVPFHISTLKNISKNDEGDYIYLRLNFVSPGMGTSKKDNLSIADPESSFVRSLTYRSTDVVHLTNVFQTVSNLKKDQAKRELEKAQMADIVQQDKLQEIRGSRPTRLNDVFVRPGPDNKRVPGNLEIHRNGLRYLHPLKHENRIDASFDETGNRKRRYRYGDEDELEAEQEERIRRDRLDKEFKSFAEKISVESNHVIEMDVPFYEAGFYGVPFRSRVLLQPTVDCLVHLSDTPFFVVSISEIELAHLERVQFGLKNFDIVLVFKNYKKTPIHINTVPMEQVDDVKEWLDSVNIPFTEGPVNLNWTQIMKTINEDPVGFFEDGGWSFLQESSDNETGDSDNEESEFEISEEELEMSSEASDESEFDSESSSGSDESVSEGEDWDELEKKAKQYDERNTGVHHEENEGRSRGAQRVNRGGSSKRMRR</sequence>
<keyword evidence="3 10" id="KW-0235">DNA replication</keyword>
<dbReference type="AlphaFoldDB" id="A0A2U1J9Q3"/>
<evidence type="ECO:0000256" key="2">
    <source>
        <dbReference type="ARBA" id="ARBA00022454"/>
    </source>
</evidence>
<gene>
    <name evidence="15" type="ORF">BB558_002139</name>
</gene>
<dbReference type="FunFam" id="3.90.230.10:FF:000005">
    <property type="entry name" value="FACT complex subunit spt16"/>
    <property type="match status" value="1"/>
</dbReference>
<dbReference type="FunFam" id="2.30.29.30:FF:000017">
    <property type="entry name" value="FACT complex subunit SPT16"/>
    <property type="match status" value="1"/>
</dbReference>
<feature type="compositionally biased region" description="Acidic residues" evidence="11">
    <location>
        <begin position="939"/>
        <end position="948"/>
    </location>
</feature>
<evidence type="ECO:0000313" key="16">
    <source>
        <dbReference type="Proteomes" id="UP000245591"/>
    </source>
</evidence>
<dbReference type="GO" id="GO:0006281">
    <property type="term" value="P:DNA repair"/>
    <property type="evidence" value="ECO:0007669"/>
    <property type="project" value="UniProtKB-UniRule"/>
</dbReference>
<dbReference type="Pfam" id="PF00557">
    <property type="entry name" value="Peptidase_M24"/>
    <property type="match status" value="1"/>
</dbReference>
<keyword evidence="16" id="KW-1185">Reference proteome</keyword>
<comment type="caution">
    <text evidence="15">The sequence shown here is derived from an EMBL/GenBank/DDBJ whole genome shotgun (WGS) entry which is preliminary data.</text>
</comment>
<evidence type="ECO:0000259" key="14">
    <source>
        <dbReference type="SMART" id="SM01287"/>
    </source>
</evidence>
<feature type="compositionally biased region" description="Acidic residues" evidence="11">
    <location>
        <begin position="895"/>
        <end position="930"/>
    </location>
</feature>
<dbReference type="SMART" id="SM01286">
    <property type="entry name" value="SPT16"/>
    <property type="match status" value="1"/>
</dbReference>
<dbReference type="GO" id="GO:0006260">
    <property type="term" value="P:DNA replication"/>
    <property type="evidence" value="ECO:0007669"/>
    <property type="project" value="UniProtKB-KW"/>
</dbReference>
<keyword evidence="4 10" id="KW-0227">DNA damage</keyword>
<dbReference type="InterPro" id="IPR013719">
    <property type="entry name" value="RTT106/SPT16-like_middle_dom"/>
</dbReference>
<dbReference type="Pfam" id="PF08512">
    <property type="entry name" value="Rttp106-like_middle"/>
    <property type="match status" value="1"/>
</dbReference>
<feature type="compositionally biased region" description="Basic and acidic residues" evidence="11">
    <location>
        <begin position="949"/>
        <end position="972"/>
    </location>
</feature>
<dbReference type="SMART" id="SM01287">
    <property type="entry name" value="Rtt106"/>
    <property type="match status" value="1"/>
</dbReference>
<dbReference type="InterPro" id="IPR036005">
    <property type="entry name" value="Creatinase/aminopeptidase-like"/>
</dbReference>
<evidence type="ECO:0000256" key="9">
    <source>
        <dbReference type="ARBA" id="ARBA00023242"/>
    </source>
</evidence>
<keyword evidence="2 10" id="KW-0158">Chromosome</keyword>
<dbReference type="Gene3D" id="2.30.29.150">
    <property type="match status" value="2"/>
</dbReference>
<dbReference type="SUPFAM" id="SSF55920">
    <property type="entry name" value="Creatinase/aminopeptidase"/>
    <property type="match status" value="1"/>
</dbReference>
<dbReference type="InterPro" id="IPR013953">
    <property type="entry name" value="FACT_SPT16_M"/>
</dbReference>
<feature type="compositionally biased region" description="Basic and acidic residues" evidence="11">
    <location>
        <begin position="444"/>
        <end position="460"/>
    </location>
</feature>
<keyword evidence="9 10" id="KW-0539">Nucleus</keyword>
<protein>
    <recommendedName>
        <fullName evidence="10">FACT complex subunit</fullName>
    </recommendedName>
</protein>
<dbReference type="PANTHER" id="PTHR13980:SF15">
    <property type="entry name" value="FACT COMPLEX SUBUNIT SPT16"/>
    <property type="match status" value="1"/>
</dbReference>
<dbReference type="SMART" id="SM01285">
    <property type="entry name" value="FACT-Spt16_Nlob"/>
    <property type="match status" value="1"/>
</dbReference>
<evidence type="ECO:0000256" key="4">
    <source>
        <dbReference type="ARBA" id="ARBA00022763"/>
    </source>
</evidence>
<organism evidence="15 16">
    <name type="scientific">Smittium angustum</name>
    <dbReference type="NCBI Taxonomy" id="133377"/>
    <lineage>
        <taxon>Eukaryota</taxon>
        <taxon>Fungi</taxon>
        <taxon>Fungi incertae sedis</taxon>
        <taxon>Zoopagomycota</taxon>
        <taxon>Kickxellomycotina</taxon>
        <taxon>Harpellomycetes</taxon>
        <taxon>Harpellales</taxon>
        <taxon>Legeriomycetaceae</taxon>
        <taxon>Smittium</taxon>
    </lineage>
</organism>
<dbReference type="Proteomes" id="UP000245591">
    <property type="component" value="Unassembled WGS sequence"/>
</dbReference>
<dbReference type="GO" id="GO:0031491">
    <property type="term" value="F:nucleosome binding"/>
    <property type="evidence" value="ECO:0007669"/>
    <property type="project" value="TreeGrafter"/>
</dbReference>
<evidence type="ECO:0000256" key="6">
    <source>
        <dbReference type="ARBA" id="ARBA00023054"/>
    </source>
</evidence>
<evidence type="ECO:0000313" key="15">
    <source>
        <dbReference type="EMBL" id="PWA01749.1"/>
    </source>
</evidence>
<accession>A0A2U1J9Q3</accession>
<keyword evidence="5 10" id="KW-0805">Transcription regulation</keyword>
<comment type="subcellular location">
    <subcellularLocation>
        <location evidence="10">Nucleus</location>
    </subcellularLocation>
    <subcellularLocation>
        <location evidence="10">Chromosome</location>
    </subcellularLocation>
</comment>
<dbReference type="Gene3D" id="3.40.350.10">
    <property type="entry name" value="Creatinase/prolidase N-terminal domain"/>
    <property type="match status" value="1"/>
</dbReference>
<dbReference type="Gene3D" id="2.30.29.210">
    <property type="entry name" value="FACT complex subunit Spt16p/Cdc68p"/>
    <property type="match status" value="1"/>
</dbReference>
<dbReference type="Gene3D" id="3.90.230.10">
    <property type="entry name" value="Creatinase/methionine aminopeptidase superfamily"/>
    <property type="match status" value="1"/>
</dbReference>
<evidence type="ECO:0000256" key="7">
    <source>
        <dbReference type="ARBA" id="ARBA00023163"/>
    </source>
</evidence>
<evidence type="ECO:0000256" key="1">
    <source>
        <dbReference type="ARBA" id="ARBA00010779"/>
    </source>
</evidence>